<dbReference type="GO" id="GO:0046872">
    <property type="term" value="F:metal ion binding"/>
    <property type="evidence" value="ECO:0007669"/>
    <property type="project" value="UniProtKB-KW"/>
</dbReference>
<dbReference type="Pfam" id="PF08450">
    <property type="entry name" value="SGL"/>
    <property type="match status" value="1"/>
</dbReference>
<feature type="binding site" evidence="2">
    <location>
        <position position="197"/>
    </location>
    <ligand>
        <name>a divalent metal cation</name>
        <dbReference type="ChEBI" id="CHEBI:60240"/>
    </ligand>
</feature>
<keyword evidence="2" id="KW-0479">Metal-binding</keyword>
<dbReference type="PRINTS" id="PR01790">
    <property type="entry name" value="SMP30FAMILY"/>
</dbReference>
<organism evidence="4 5">
    <name type="scientific">Pseudonocardia ammonioxydans</name>
    <dbReference type="NCBI Taxonomy" id="260086"/>
    <lineage>
        <taxon>Bacteria</taxon>
        <taxon>Bacillati</taxon>
        <taxon>Actinomycetota</taxon>
        <taxon>Actinomycetes</taxon>
        <taxon>Pseudonocardiales</taxon>
        <taxon>Pseudonocardiaceae</taxon>
        <taxon>Pseudonocardia</taxon>
    </lineage>
</organism>
<name>A0A1I5ABF3_PSUAM</name>
<dbReference type="EMBL" id="FOUY01000017">
    <property type="protein sequence ID" value="SFN59718.1"/>
    <property type="molecule type" value="Genomic_DNA"/>
</dbReference>
<dbReference type="OrthoDB" id="2633250at2"/>
<evidence type="ECO:0000259" key="3">
    <source>
        <dbReference type="Pfam" id="PF08450"/>
    </source>
</evidence>
<dbReference type="InterPro" id="IPR013658">
    <property type="entry name" value="SGL"/>
</dbReference>
<feature type="binding site" evidence="2">
    <location>
        <position position="153"/>
    </location>
    <ligand>
        <name>a divalent metal cation</name>
        <dbReference type="ChEBI" id="CHEBI:60240"/>
    </ligand>
</feature>
<dbReference type="AlphaFoldDB" id="A0A1I5ABF3"/>
<dbReference type="PANTHER" id="PTHR47572:SF5">
    <property type="entry name" value="BLR2277 PROTEIN"/>
    <property type="match status" value="1"/>
</dbReference>
<dbReference type="InterPro" id="IPR011042">
    <property type="entry name" value="6-blade_b-propeller_TolB-like"/>
</dbReference>
<proteinExistence type="predicted"/>
<gene>
    <name evidence="4" type="ORF">SAMN05216207_101774</name>
</gene>
<dbReference type="Gene3D" id="2.120.10.30">
    <property type="entry name" value="TolB, C-terminal domain"/>
    <property type="match status" value="1"/>
</dbReference>
<dbReference type="SUPFAM" id="SSF63829">
    <property type="entry name" value="Calcium-dependent phosphotriesterase"/>
    <property type="match status" value="1"/>
</dbReference>
<feature type="domain" description="SMP-30/Gluconolactonase/LRE-like region" evidence="3">
    <location>
        <begin position="12"/>
        <end position="256"/>
    </location>
</feature>
<keyword evidence="5" id="KW-1185">Reference proteome</keyword>
<dbReference type="PANTHER" id="PTHR47572">
    <property type="entry name" value="LIPOPROTEIN-RELATED"/>
    <property type="match status" value="1"/>
</dbReference>
<dbReference type="STRING" id="260086.SAMN05216207_101774"/>
<reference evidence="4 5" key="1">
    <citation type="submission" date="2016-10" db="EMBL/GenBank/DDBJ databases">
        <authorList>
            <person name="de Groot N.N."/>
        </authorList>
    </citation>
    <scope>NUCLEOTIDE SEQUENCE [LARGE SCALE GENOMIC DNA]</scope>
    <source>
        <strain evidence="4 5">CGMCC 4.1877</strain>
    </source>
</reference>
<keyword evidence="2" id="KW-0862">Zinc</keyword>
<feature type="binding site" evidence="2">
    <location>
        <position position="106"/>
    </location>
    <ligand>
        <name>substrate</name>
    </ligand>
</feature>
<dbReference type="InterPro" id="IPR051262">
    <property type="entry name" value="SMP-30/CGR1_Lactonase"/>
</dbReference>
<evidence type="ECO:0000313" key="4">
    <source>
        <dbReference type="EMBL" id="SFN59718.1"/>
    </source>
</evidence>
<dbReference type="Proteomes" id="UP000199614">
    <property type="component" value="Unassembled WGS sequence"/>
</dbReference>
<sequence length="280" mass="28692">MTVTTLAAGIGFTEGPLWTSDGRLLVVALSRGTVVEVGLADGVRSHVDVGGGPNGLAEDDRGAVWVAQNGGALRPSTSERPAEPGLQRLGGGGVRDVMVPGAQAPNDLVLGPDGRIWFTDPGPPGATAHGRVCALDRATGAVEVVLDDVDFPNGLAFADDELYLAHTSLGVISRHHWDGSLLTQAGDPLVLPEGGPDGLALDVEGRVYAAAPEADAIVVFTPDGAVEETIGFAEPAFPTNLCFAGPDLDVLVVTAVKGGRVLACEREWAAPGRPLTGCRT</sequence>
<evidence type="ECO:0000256" key="1">
    <source>
        <dbReference type="PIRSR" id="PIRSR605511-1"/>
    </source>
</evidence>
<feature type="active site" description="Proton donor/acceptor" evidence="1">
    <location>
        <position position="197"/>
    </location>
</feature>
<evidence type="ECO:0000256" key="2">
    <source>
        <dbReference type="PIRSR" id="PIRSR605511-2"/>
    </source>
</evidence>
<dbReference type="InterPro" id="IPR005511">
    <property type="entry name" value="SMP-30"/>
</dbReference>
<comment type="cofactor">
    <cofactor evidence="2">
        <name>Zn(2+)</name>
        <dbReference type="ChEBI" id="CHEBI:29105"/>
    </cofactor>
    <text evidence="2">Binds 1 divalent metal cation per subunit.</text>
</comment>
<dbReference type="RefSeq" id="WP_093344564.1">
    <property type="nucleotide sequence ID" value="NZ_FOUY01000017.1"/>
</dbReference>
<evidence type="ECO:0000313" key="5">
    <source>
        <dbReference type="Proteomes" id="UP000199614"/>
    </source>
</evidence>
<accession>A0A1I5ABF3</accession>
<protein>
    <submittedName>
        <fullName evidence="4">Gluconolactonase</fullName>
    </submittedName>
</protein>